<feature type="transmembrane region" description="Helical" evidence="1">
    <location>
        <begin position="281"/>
        <end position="300"/>
    </location>
</feature>
<dbReference type="GO" id="GO:0022904">
    <property type="term" value="P:respiratory electron transport chain"/>
    <property type="evidence" value="ECO:0007669"/>
    <property type="project" value="InterPro"/>
</dbReference>
<dbReference type="PANTHER" id="PTHR19271">
    <property type="entry name" value="CYTOCHROME B"/>
    <property type="match status" value="1"/>
</dbReference>
<feature type="transmembrane region" description="Helical" evidence="1">
    <location>
        <begin position="82"/>
        <end position="100"/>
    </location>
</feature>
<keyword evidence="1" id="KW-0472">Membrane</keyword>
<dbReference type="GO" id="GO:0009055">
    <property type="term" value="F:electron transfer activity"/>
    <property type="evidence" value="ECO:0007669"/>
    <property type="project" value="InterPro"/>
</dbReference>
<reference evidence="3 4" key="1">
    <citation type="submission" date="2017-05" db="EMBL/GenBank/DDBJ databases">
        <authorList>
            <person name="Varghese N."/>
            <person name="Submissions S."/>
        </authorList>
    </citation>
    <scope>NUCLEOTIDE SEQUENCE [LARGE SCALE GENOMIC DNA]</scope>
    <source>
        <strain evidence="3 4">DSM 27040</strain>
    </source>
</reference>
<keyword evidence="1" id="KW-1133">Transmembrane helix</keyword>
<keyword evidence="1" id="KW-0812">Transmembrane</keyword>
<dbReference type="InterPro" id="IPR027387">
    <property type="entry name" value="Cytb/b6-like_sf"/>
</dbReference>
<dbReference type="PANTHER" id="PTHR19271:SF16">
    <property type="entry name" value="CYTOCHROME B"/>
    <property type="match status" value="1"/>
</dbReference>
<organism evidence="3 4">
    <name type="scientific">Saccharicrinis carchari</name>
    <dbReference type="NCBI Taxonomy" id="1168039"/>
    <lineage>
        <taxon>Bacteria</taxon>
        <taxon>Pseudomonadati</taxon>
        <taxon>Bacteroidota</taxon>
        <taxon>Bacteroidia</taxon>
        <taxon>Marinilabiliales</taxon>
        <taxon>Marinilabiliaceae</taxon>
        <taxon>Saccharicrinis</taxon>
    </lineage>
</organism>
<protein>
    <submittedName>
        <fullName evidence="3">Cytochrome b subunit of the bc complex</fullName>
    </submittedName>
</protein>
<dbReference type="Gene3D" id="1.20.810.10">
    <property type="entry name" value="Cytochrome Bc1 Complex, Chain C"/>
    <property type="match status" value="1"/>
</dbReference>
<dbReference type="InterPro" id="IPR016174">
    <property type="entry name" value="Di-haem_cyt_TM"/>
</dbReference>
<dbReference type="SUPFAM" id="SSF81648">
    <property type="entry name" value="a domain/subunit of cytochrome bc1 complex (Ubiquinol-cytochrome c reductase)"/>
    <property type="match status" value="1"/>
</dbReference>
<dbReference type="InterPro" id="IPR036150">
    <property type="entry name" value="Cyt_b/b6_C_sf"/>
</dbReference>
<dbReference type="PROSITE" id="PS51002">
    <property type="entry name" value="CYTB_NTER"/>
    <property type="match status" value="1"/>
</dbReference>
<gene>
    <name evidence="3" type="ORF">SAMN06265379_104124</name>
</gene>
<feature type="transmembrane region" description="Helical" evidence="1">
    <location>
        <begin position="320"/>
        <end position="340"/>
    </location>
</feature>
<dbReference type="Pfam" id="PF00033">
    <property type="entry name" value="Cytochrome_B"/>
    <property type="match status" value="1"/>
</dbReference>
<feature type="transmembrane region" description="Helical" evidence="1">
    <location>
        <begin position="177"/>
        <end position="199"/>
    </location>
</feature>
<feature type="domain" description="Cytochrome b/b6 N-terminal region profile" evidence="2">
    <location>
        <begin position="1"/>
        <end position="209"/>
    </location>
</feature>
<dbReference type="GO" id="GO:0016491">
    <property type="term" value="F:oxidoreductase activity"/>
    <property type="evidence" value="ECO:0007669"/>
    <property type="project" value="InterPro"/>
</dbReference>
<accession>A0A521D3V0</accession>
<proteinExistence type="predicted"/>
<feature type="transmembrane region" description="Helical" evidence="1">
    <location>
        <begin position="112"/>
        <end position="131"/>
    </location>
</feature>
<feature type="transmembrane region" description="Helical" evidence="1">
    <location>
        <begin position="388"/>
        <end position="410"/>
    </location>
</feature>
<feature type="transmembrane region" description="Helical" evidence="1">
    <location>
        <begin position="219"/>
        <end position="241"/>
    </location>
</feature>
<feature type="transmembrane region" description="Helical" evidence="1">
    <location>
        <begin position="28"/>
        <end position="48"/>
    </location>
</feature>
<evidence type="ECO:0000256" key="1">
    <source>
        <dbReference type="SAM" id="Phobius"/>
    </source>
</evidence>
<sequence>MHSSIEKFFLHLHPVKIDRRALKFSRTFGLGGILALLFVILGLTGLLLRFSYIPTVQDAYGSVVALQNNTLYGQFIRNMHHISAKLMVIVAFLHMIRTYYSQAIYKKRAENWIYGLILMFMVIVSSFTGYLLPWDQLAYWAVTVITQIIEYVPFVGHPLANMVRGSTVVDGNTLLNFYTLHTGILPLLFIFLMSMHFWLVRKAGGVALPQSDSKEKVNVMPHLIWLEIMVASIVIAAIFLFSAFYHAPLLAEANPLNSPNPSKAPWYFLGAQELLLHLHPVFSAVILPLSVAVFFFYLPYFKYDHLNTGVWFNSPLGKRMTIHSAIVAFVFTFVLIYLLEHFLHFDIWLAPLGSWVATGLIPFLIYTLPMAAYLMYWKKYHAAKTEELVMAITTLLLSSYLVMMLISLLLRGKGMFLII</sequence>
<evidence type="ECO:0000259" key="2">
    <source>
        <dbReference type="PROSITE" id="PS51002"/>
    </source>
</evidence>
<evidence type="ECO:0000313" key="4">
    <source>
        <dbReference type="Proteomes" id="UP000319040"/>
    </source>
</evidence>
<dbReference type="SUPFAM" id="SSF81342">
    <property type="entry name" value="Transmembrane di-heme cytochromes"/>
    <property type="match status" value="1"/>
</dbReference>
<feature type="transmembrane region" description="Helical" evidence="1">
    <location>
        <begin position="352"/>
        <end position="376"/>
    </location>
</feature>
<evidence type="ECO:0000313" key="3">
    <source>
        <dbReference type="EMBL" id="SMO65600.1"/>
    </source>
</evidence>
<dbReference type="InterPro" id="IPR005797">
    <property type="entry name" value="Cyt_b/b6_N"/>
</dbReference>
<keyword evidence="4" id="KW-1185">Reference proteome</keyword>
<dbReference type="Proteomes" id="UP000319040">
    <property type="component" value="Unassembled WGS sequence"/>
</dbReference>
<name>A0A521D3V0_SACCC</name>
<dbReference type="GO" id="GO:0016020">
    <property type="term" value="C:membrane"/>
    <property type="evidence" value="ECO:0007669"/>
    <property type="project" value="InterPro"/>
</dbReference>
<dbReference type="AlphaFoldDB" id="A0A521D3V0"/>
<dbReference type="EMBL" id="FXTB01000004">
    <property type="protein sequence ID" value="SMO65600.1"/>
    <property type="molecule type" value="Genomic_DNA"/>
</dbReference>